<gene>
    <name evidence="12" type="ORF">TDIB3V08_LOCUS11539</name>
</gene>
<name>A0A7R8VVU6_TIMDO</name>
<evidence type="ECO:0000256" key="4">
    <source>
        <dbReference type="ARBA" id="ARBA00022692"/>
    </source>
</evidence>
<dbReference type="Gene3D" id="2.60.40.2070">
    <property type="match status" value="1"/>
</dbReference>
<dbReference type="Pfam" id="PF00577">
    <property type="entry name" value="Usher"/>
    <property type="match status" value="1"/>
</dbReference>
<dbReference type="Gene3D" id="3.10.20.410">
    <property type="match status" value="1"/>
</dbReference>
<dbReference type="GO" id="GO:0007155">
    <property type="term" value="P:cell adhesion"/>
    <property type="evidence" value="ECO:0007669"/>
    <property type="project" value="InterPro"/>
</dbReference>
<evidence type="ECO:0000313" key="12">
    <source>
        <dbReference type="EMBL" id="CAD7205387.1"/>
    </source>
</evidence>
<evidence type="ECO:0000256" key="1">
    <source>
        <dbReference type="ARBA" id="ARBA00004442"/>
    </source>
</evidence>
<organism evidence="12">
    <name type="scientific">Timema douglasi</name>
    <name type="common">Walking stick</name>
    <dbReference type="NCBI Taxonomy" id="61478"/>
    <lineage>
        <taxon>Eukaryota</taxon>
        <taxon>Metazoa</taxon>
        <taxon>Ecdysozoa</taxon>
        <taxon>Arthropoda</taxon>
        <taxon>Hexapoda</taxon>
        <taxon>Insecta</taxon>
        <taxon>Pterygota</taxon>
        <taxon>Neoptera</taxon>
        <taxon>Polyneoptera</taxon>
        <taxon>Phasmatodea</taxon>
        <taxon>Timematodea</taxon>
        <taxon>Timematoidea</taxon>
        <taxon>Timematidae</taxon>
        <taxon>Timema</taxon>
    </lineage>
</organism>
<dbReference type="InterPro" id="IPR000259">
    <property type="entry name" value="Adhesion_dom_fimbrial"/>
</dbReference>
<evidence type="ECO:0000259" key="11">
    <source>
        <dbReference type="Pfam" id="PF13954"/>
    </source>
</evidence>
<dbReference type="InterPro" id="IPR025885">
    <property type="entry name" value="PapC_N"/>
</dbReference>
<dbReference type="InterPro" id="IPR025949">
    <property type="entry name" value="PapC-like_C"/>
</dbReference>
<dbReference type="EMBL" id="OA574952">
    <property type="protein sequence ID" value="CAD7205387.1"/>
    <property type="molecule type" value="Genomic_DNA"/>
</dbReference>
<evidence type="ECO:0000256" key="2">
    <source>
        <dbReference type="ARBA" id="ARBA00022448"/>
    </source>
</evidence>
<evidence type="ECO:0000256" key="5">
    <source>
        <dbReference type="ARBA" id="ARBA00022729"/>
    </source>
</evidence>
<dbReference type="Gene3D" id="2.60.40.1090">
    <property type="entry name" value="Fimbrial-type adhesion domain"/>
    <property type="match status" value="1"/>
</dbReference>
<dbReference type="InterPro" id="IPR037224">
    <property type="entry name" value="PapC_N_sf"/>
</dbReference>
<proteinExistence type="predicted"/>
<keyword evidence="2" id="KW-0813">Transport</keyword>
<dbReference type="Gene3D" id="2.60.40.3110">
    <property type="match status" value="1"/>
</dbReference>
<dbReference type="SUPFAM" id="SSF49401">
    <property type="entry name" value="Bacterial adhesins"/>
    <property type="match status" value="1"/>
</dbReference>
<dbReference type="InterPro" id="IPR000015">
    <property type="entry name" value="Fimb_usher"/>
</dbReference>
<dbReference type="FunFam" id="2.60.40.3110:FF:000001">
    <property type="entry name" value="Putative fimbrial outer membrane usher"/>
    <property type="match status" value="1"/>
</dbReference>
<dbReference type="GO" id="GO:0015473">
    <property type="term" value="F:fimbrial usher porin activity"/>
    <property type="evidence" value="ECO:0007669"/>
    <property type="project" value="InterPro"/>
</dbReference>
<dbReference type="PANTHER" id="PTHR30451">
    <property type="entry name" value="OUTER MEMBRANE USHER PROTEIN"/>
    <property type="match status" value="1"/>
</dbReference>
<comment type="subcellular location">
    <subcellularLocation>
        <location evidence="1">Cell outer membrane</location>
    </subcellularLocation>
</comment>
<feature type="signal peptide" evidence="8">
    <location>
        <begin position="1"/>
        <end position="23"/>
    </location>
</feature>
<evidence type="ECO:0000256" key="6">
    <source>
        <dbReference type="ARBA" id="ARBA00023136"/>
    </source>
</evidence>
<dbReference type="Gene3D" id="2.60.40.2610">
    <property type="entry name" value="Outer membrane usher protein FimD, plug domain"/>
    <property type="match status" value="1"/>
</dbReference>
<feature type="domain" description="PapC-like C-terminal" evidence="10">
    <location>
        <begin position="916"/>
        <end position="972"/>
    </location>
</feature>
<keyword evidence="5 8" id="KW-0732">Signal</keyword>
<feature type="domain" description="Fimbrial-type adhesion" evidence="9">
    <location>
        <begin position="40"/>
        <end position="180"/>
    </location>
</feature>
<accession>A0A7R8VVU6</accession>
<evidence type="ECO:0008006" key="13">
    <source>
        <dbReference type="Google" id="ProtNLM"/>
    </source>
</evidence>
<dbReference type="InterPro" id="IPR008966">
    <property type="entry name" value="Adhesion_dom_sf"/>
</dbReference>
<dbReference type="Pfam" id="PF13954">
    <property type="entry name" value="PapC_N"/>
    <property type="match status" value="1"/>
</dbReference>
<dbReference type="Pfam" id="PF00419">
    <property type="entry name" value="Fimbrial"/>
    <property type="match status" value="1"/>
</dbReference>
<protein>
    <recommendedName>
        <fullName evidence="13">Fimbrial protein</fullName>
    </recommendedName>
</protein>
<dbReference type="InterPro" id="IPR042186">
    <property type="entry name" value="FimD_plug_dom"/>
</dbReference>
<evidence type="ECO:0000256" key="3">
    <source>
        <dbReference type="ARBA" id="ARBA00022452"/>
    </source>
</evidence>
<feature type="domain" description="PapC N-terminal" evidence="11">
    <location>
        <begin position="191"/>
        <end position="334"/>
    </location>
</feature>
<keyword evidence="7" id="KW-0998">Cell outer membrane</keyword>
<keyword evidence="6" id="KW-0472">Membrane</keyword>
<evidence type="ECO:0000259" key="9">
    <source>
        <dbReference type="Pfam" id="PF00419"/>
    </source>
</evidence>
<keyword evidence="4" id="KW-0812">Transmembrane</keyword>
<dbReference type="Pfam" id="PF13953">
    <property type="entry name" value="PapC_C"/>
    <property type="match status" value="1"/>
</dbReference>
<evidence type="ECO:0000256" key="7">
    <source>
        <dbReference type="ARBA" id="ARBA00023237"/>
    </source>
</evidence>
<dbReference type="PANTHER" id="PTHR30451:SF4">
    <property type="entry name" value="OUTER MEMBRANE USHER PROTEIN YQIG-RELATED"/>
    <property type="match status" value="1"/>
</dbReference>
<dbReference type="AlphaFoldDB" id="A0A7R8VVU6"/>
<sequence>MFNTKNKTLVIALSALISASAFAADDPTPPAGADNGSGRIHFTGTVINAPCSVAAGDEDINVNMGQVANKVLESGSKYSQNVNYTIHLQDCDLAAQTVGTVAYPAVSKVAVSFTGTPDSSATELLANTGSAKGAGIRLIDANGDLLKVGDTSKDIDLVTGNNNLVFAARVEANTQPVATGCCISVRIFAVEFNVNFIDSADRNNVDLSRFQVADYIAPGEYLLDVVLNGRTLGDQSLIKYYASQDNKNSRLCLPPALVDKFDLTKDARQKLTLWHHGECTSLDRQSEVTARYDQEKQTLNISIPQAWLVFHDQNWVPPSQWDNGVNGALLDYNLLGSKYMPHSGDSTTSFSSYGTTGFNLGPWRARADYQYSSSRTSGTPASDQFTWTQSYLYRALPSMGARLTGGQTYLSSDIFDSFRFLGASLNSDQRMLPPSLRGYAPQVTGIAKTNAKVSISQNGRVIYQTNVSPGPFVVQDLTEAVQGALDVKIEEENGSVTTYQVTTATIPFLTRKGQVRFKTAMGKPTTGSSHHVLQPGFYSGEMSWGALNDFSVYGGLIATTGNYQAQAVGVGQNLQKLGAVSFDVTRSSATVPVAGEQTGLSYRANYSKRFDSTGSQITFAGYRFSEKTFMSFSQYLDKMNGDGYSRDDKQTYTVTANQYLPWPAITLYLSATHKIYWNESASNNYSASVSKIFDIGRFTGISATFSASKLNYRRTDENQMFLSLSLPLSSGQQISYDAQQDSQNGFSQTASYYNSQDPNNSWRVGVGGSSPDLQKGQGVFRTNYQHMSPYGQFGANGSVKNNDYRSVNANWYGSMTATAAGAALHQSSAGNEPRMMLSTGVKGIPVSDGASVTNDYGIAVVNGVSSYQTSDIRVDVNNLPDDIEVYGSVVSKTLTEGAIGFRKMRAIKGERLMAVIRLKDGSHPPLGAAVTDNSSGFEAGLVGDGGLAYLAGVSGEKSLTVHWGEGQQCQIQVPSDPGARAGQILLPCS</sequence>
<dbReference type="GO" id="GO:0016020">
    <property type="term" value="C:membrane"/>
    <property type="evidence" value="ECO:0007669"/>
    <property type="project" value="InterPro"/>
</dbReference>
<evidence type="ECO:0000256" key="8">
    <source>
        <dbReference type="SAM" id="SignalP"/>
    </source>
</evidence>
<reference evidence="12" key="1">
    <citation type="submission" date="2020-11" db="EMBL/GenBank/DDBJ databases">
        <authorList>
            <person name="Tran Van P."/>
        </authorList>
    </citation>
    <scope>NUCLEOTIDE SEQUENCE</scope>
</reference>
<dbReference type="SUPFAM" id="SSF141729">
    <property type="entry name" value="FimD N-terminal domain-like"/>
    <property type="match status" value="1"/>
</dbReference>
<dbReference type="InterPro" id="IPR043142">
    <property type="entry name" value="PapC-like_C_sf"/>
</dbReference>
<dbReference type="InterPro" id="IPR036937">
    <property type="entry name" value="Adhesion_dom_fimbrial_sf"/>
</dbReference>
<feature type="chain" id="PRO_5031136196" description="Fimbrial protein" evidence="8">
    <location>
        <begin position="24"/>
        <end position="989"/>
    </location>
</feature>
<keyword evidence="3" id="KW-1134">Transmembrane beta strand</keyword>
<evidence type="ECO:0000259" key="10">
    <source>
        <dbReference type="Pfam" id="PF13953"/>
    </source>
</evidence>